<name>A0A3P7X8X3_HELPZ</name>
<dbReference type="EMBL" id="UZAH01025364">
    <property type="protein sequence ID" value="VDO62389.1"/>
    <property type="molecule type" value="Genomic_DNA"/>
</dbReference>
<dbReference type="InterPro" id="IPR045864">
    <property type="entry name" value="aa-tRNA-synth_II/BPL/LPL"/>
</dbReference>
<dbReference type="GO" id="GO:0004077">
    <property type="term" value="F:biotin--[biotin carboxyl-carrier protein] ligase activity"/>
    <property type="evidence" value="ECO:0007669"/>
    <property type="project" value="TreeGrafter"/>
</dbReference>
<dbReference type="PANTHER" id="PTHR12835:SF5">
    <property type="entry name" value="BIOTIN--PROTEIN LIGASE"/>
    <property type="match status" value="1"/>
</dbReference>
<protein>
    <recommendedName>
        <fullName evidence="1">BPL/LPL catalytic domain-containing protein</fullName>
    </recommendedName>
</protein>
<proteinExistence type="predicted"/>
<dbReference type="GO" id="GO:0005737">
    <property type="term" value="C:cytoplasm"/>
    <property type="evidence" value="ECO:0007669"/>
    <property type="project" value="TreeGrafter"/>
</dbReference>
<dbReference type="SUPFAM" id="SSF55681">
    <property type="entry name" value="Class II aaRS and biotin synthetases"/>
    <property type="match status" value="1"/>
</dbReference>
<dbReference type="Gene3D" id="3.30.930.10">
    <property type="entry name" value="Bira Bifunctional Protein, Domain 2"/>
    <property type="match status" value="1"/>
</dbReference>
<sequence>MCRPDSILVYTGGHDDLYARIRSSLSRLVPSDRYTVFHLSPEAMKKQPWVEPTTACLIIADTSELDDRSWANMQLYFNQAGKIIFVCQNRLLASLTTCGSTKKQADMIRMAFGSRDSISMGKDFEHFLKKSLKTLSKQGQVNATFHSKDFAGGMSYSVVLTKAKDMPLFLYMENSAHQASAIFSDATSEQLLAPGSRILPDSLSRVGVNITECTPPSLTPGVMVAQEPSIIDSLMGVRYGEEIGQTPKLFLRKAEKAVEQGMPEASETLLPIEVLNSAYPDVGFDLSLYFSRLRTRNLGRVIVYVPVATTTMDVNASFCDAIPTCDGAVIVAGRQIHGKGRGGNEFVSPLGAAMFTVSTSIPQSSSLAKTPSFLQHIFAVALVDAVRRLSGLDDFPLRIKWPNDFYFNRSHKVGGILASARFRDDGLLISIGGVVSTCLIRSRQYWFLDWMNMHEMKGQKEVLKVYYEFWLHSREEVTIEQLAEKGIIRGLDKCGYLQVRSKSNPSQIFSVGDNGNTFDMMKGLIRHKLR</sequence>
<accession>A0A3P7X8X3</accession>
<evidence type="ECO:0000313" key="2">
    <source>
        <dbReference type="EMBL" id="VDO62389.1"/>
    </source>
</evidence>
<dbReference type="OrthoDB" id="10250105at2759"/>
<dbReference type="PROSITE" id="PS51733">
    <property type="entry name" value="BPL_LPL_CATALYTIC"/>
    <property type="match status" value="1"/>
</dbReference>
<dbReference type="InterPro" id="IPR004143">
    <property type="entry name" value="BPL_LPL_catalytic"/>
</dbReference>
<dbReference type="Pfam" id="PF03099">
    <property type="entry name" value="BPL_LplA_LipB"/>
    <property type="match status" value="1"/>
</dbReference>
<gene>
    <name evidence="2" type="ORF">HPBE_LOCUS4792</name>
</gene>
<organism evidence="2">
    <name type="scientific">Heligmosomoides polygyrus</name>
    <name type="common">Parasitic roundworm</name>
    <dbReference type="NCBI Taxonomy" id="6339"/>
    <lineage>
        <taxon>Eukaryota</taxon>
        <taxon>Metazoa</taxon>
        <taxon>Ecdysozoa</taxon>
        <taxon>Nematoda</taxon>
        <taxon>Chromadorea</taxon>
        <taxon>Rhabditida</taxon>
        <taxon>Rhabditina</taxon>
        <taxon>Rhabditomorpha</taxon>
        <taxon>Strongyloidea</taxon>
        <taxon>Heligmosomidae</taxon>
        <taxon>Heligmosomoides</taxon>
    </lineage>
</organism>
<dbReference type="AlphaFoldDB" id="A0A3P7X8X3"/>
<dbReference type="PANTHER" id="PTHR12835">
    <property type="entry name" value="BIOTIN PROTEIN LIGASE"/>
    <property type="match status" value="1"/>
</dbReference>
<reference evidence="2" key="1">
    <citation type="submission" date="2018-11" db="EMBL/GenBank/DDBJ databases">
        <authorList>
            <consortium name="Pathogen Informatics"/>
        </authorList>
    </citation>
    <scope>NUCLEOTIDE SEQUENCE [LARGE SCALE GENOMIC DNA]</scope>
</reference>
<evidence type="ECO:0000259" key="1">
    <source>
        <dbReference type="PROSITE" id="PS51733"/>
    </source>
</evidence>
<feature type="domain" description="BPL/LPL catalytic" evidence="1">
    <location>
        <begin position="287"/>
        <end position="493"/>
    </location>
</feature>